<evidence type="ECO:0000259" key="14">
    <source>
        <dbReference type="Pfam" id="PF05173"/>
    </source>
</evidence>
<dbReference type="Gene3D" id="3.40.50.720">
    <property type="entry name" value="NAD(P)-binding Rossmann-like Domain"/>
    <property type="match status" value="1"/>
</dbReference>
<dbReference type="InterPro" id="IPR023940">
    <property type="entry name" value="DHDPR_bac"/>
</dbReference>
<evidence type="ECO:0000256" key="1">
    <source>
        <dbReference type="ARBA" id="ARBA00006642"/>
    </source>
</evidence>
<evidence type="ECO:0000256" key="2">
    <source>
        <dbReference type="ARBA" id="ARBA00022605"/>
    </source>
</evidence>
<dbReference type="PANTHER" id="PTHR20836:SF0">
    <property type="entry name" value="4-HYDROXY-TETRAHYDRODIPICOLINATE REDUCTASE 1, CHLOROPLASTIC-RELATED"/>
    <property type="match status" value="1"/>
</dbReference>
<dbReference type="SUPFAM" id="SSF55347">
    <property type="entry name" value="Glyceraldehyde-3-phosphate dehydrogenase-like, C-terminal domain"/>
    <property type="match status" value="1"/>
</dbReference>
<keyword evidence="7" id="KW-0457">Lysine biosynthesis</keyword>
<proteinExistence type="inferred from homology"/>
<reference evidence="15 16" key="1">
    <citation type="submission" date="2023-12" db="EMBL/GenBank/DDBJ databases">
        <title>Streptomyces sp. V4-01.</title>
        <authorList>
            <person name="Somphong A."/>
            <person name="Phongsopitanun W."/>
        </authorList>
    </citation>
    <scope>NUCLEOTIDE SEQUENCE [LARGE SCALE GENOMIC DNA]</scope>
    <source>
        <strain evidence="15 16">V4-01</strain>
    </source>
</reference>
<keyword evidence="3" id="KW-0521">NADP</keyword>
<evidence type="ECO:0000259" key="13">
    <source>
        <dbReference type="Pfam" id="PF01113"/>
    </source>
</evidence>
<evidence type="ECO:0000313" key="15">
    <source>
        <dbReference type="EMBL" id="MEE4545580.1"/>
    </source>
</evidence>
<comment type="catalytic activity">
    <reaction evidence="10">
        <text>(S)-2,3,4,5-tetrahydrodipicolinate + NADP(+) + H2O = (2S,4S)-4-hydroxy-2,3,4,5-tetrahydrodipicolinate + NADPH + H(+)</text>
        <dbReference type="Rhea" id="RHEA:35331"/>
        <dbReference type="ChEBI" id="CHEBI:15377"/>
        <dbReference type="ChEBI" id="CHEBI:15378"/>
        <dbReference type="ChEBI" id="CHEBI:16845"/>
        <dbReference type="ChEBI" id="CHEBI:57783"/>
        <dbReference type="ChEBI" id="CHEBI:58349"/>
        <dbReference type="ChEBI" id="CHEBI:67139"/>
        <dbReference type="EC" id="1.17.1.8"/>
    </reaction>
</comment>
<dbReference type="InterPro" id="IPR022663">
    <property type="entry name" value="DapB_C"/>
</dbReference>
<name>A0ABU7PIE0_9ACTN</name>
<keyword evidence="4" id="KW-0220">Diaminopimelate biosynthesis</keyword>
<dbReference type="Gene3D" id="3.30.360.10">
    <property type="entry name" value="Dihydrodipicolinate Reductase, domain 2"/>
    <property type="match status" value="1"/>
</dbReference>
<evidence type="ECO:0000256" key="11">
    <source>
        <dbReference type="ARBA" id="ARBA00049396"/>
    </source>
</evidence>
<feature type="domain" description="Dihydrodipicolinate reductase C-terminal" evidence="14">
    <location>
        <begin position="129"/>
        <end position="226"/>
    </location>
</feature>
<evidence type="ECO:0000256" key="5">
    <source>
        <dbReference type="ARBA" id="ARBA00023002"/>
    </source>
</evidence>
<comment type="caution">
    <text evidence="15">The sequence shown here is derived from an EMBL/GenBank/DDBJ whole genome shotgun (WGS) entry which is preliminary data.</text>
</comment>
<organism evidence="15 16">
    <name type="scientific">Actinacidiphila polyblastidii</name>
    <dbReference type="NCBI Taxonomy" id="3110430"/>
    <lineage>
        <taxon>Bacteria</taxon>
        <taxon>Bacillati</taxon>
        <taxon>Actinomycetota</taxon>
        <taxon>Actinomycetes</taxon>
        <taxon>Kitasatosporales</taxon>
        <taxon>Streptomycetaceae</taxon>
        <taxon>Actinacidiphila</taxon>
    </lineage>
</organism>
<feature type="domain" description="Dihydrodipicolinate reductase N-terminal" evidence="13">
    <location>
        <begin position="9"/>
        <end position="103"/>
    </location>
</feature>
<accession>A0ABU7PIE0</accession>
<dbReference type="Pfam" id="PF05173">
    <property type="entry name" value="DapB_C"/>
    <property type="match status" value="1"/>
</dbReference>
<dbReference type="EC" id="1.17.1.8" evidence="9"/>
<sequence>MAEPSAPRVGVVGLGRLGRAVVDACGRAGLPVVMTASRGSGWRVDAEPEVIVDASSPSAHEAVRRSCLRHGAALVECVSDLDDAQWRALADLAGAVPVVRATNLAIGHHLQRTVVGLLAALGVQAAYPAETAVHERHPASKAHRPSATAVALASCWRAGSGTEVAEIGSLRAGPPVSDHEVMWSWPAETLRLRHSVRRIDAAAAGALAAVRWTRGRAPGLADMAGVFDDLLAAASSRAPARDDAARLPGGAQHPTNDLAPRSGS</sequence>
<dbReference type="SUPFAM" id="SSF51735">
    <property type="entry name" value="NAD(P)-binding Rossmann-fold domains"/>
    <property type="match status" value="1"/>
</dbReference>
<keyword evidence="16" id="KW-1185">Reference proteome</keyword>
<feature type="region of interest" description="Disordered" evidence="12">
    <location>
        <begin position="238"/>
        <end position="264"/>
    </location>
</feature>
<evidence type="ECO:0000256" key="3">
    <source>
        <dbReference type="ARBA" id="ARBA00022857"/>
    </source>
</evidence>
<dbReference type="PANTHER" id="PTHR20836">
    <property type="entry name" value="DIHYDRODIPICOLINATE REDUCTASE"/>
    <property type="match status" value="1"/>
</dbReference>
<dbReference type="Pfam" id="PF01113">
    <property type="entry name" value="DapB_N"/>
    <property type="match status" value="1"/>
</dbReference>
<dbReference type="Proteomes" id="UP001344658">
    <property type="component" value="Unassembled WGS sequence"/>
</dbReference>
<evidence type="ECO:0000313" key="16">
    <source>
        <dbReference type="Proteomes" id="UP001344658"/>
    </source>
</evidence>
<evidence type="ECO:0000256" key="6">
    <source>
        <dbReference type="ARBA" id="ARBA00023027"/>
    </source>
</evidence>
<gene>
    <name evidence="15" type="ORF">V2S66_26890</name>
</gene>
<dbReference type="InterPro" id="IPR036291">
    <property type="entry name" value="NAD(P)-bd_dom_sf"/>
</dbReference>
<evidence type="ECO:0000256" key="8">
    <source>
        <dbReference type="ARBA" id="ARBA00037922"/>
    </source>
</evidence>
<protein>
    <recommendedName>
        <fullName evidence="9">4-hydroxy-tetrahydrodipicolinate reductase</fullName>
        <ecNumber evidence="9">1.17.1.8</ecNumber>
    </recommendedName>
</protein>
<dbReference type="EMBL" id="JAZEWV010000031">
    <property type="protein sequence ID" value="MEE4545580.1"/>
    <property type="molecule type" value="Genomic_DNA"/>
</dbReference>
<evidence type="ECO:0000256" key="12">
    <source>
        <dbReference type="SAM" id="MobiDB-lite"/>
    </source>
</evidence>
<comment type="catalytic activity">
    <reaction evidence="11">
        <text>(S)-2,3,4,5-tetrahydrodipicolinate + NAD(+) + H2O = (2S,4S)-4-hydroxy-2,3,4,5-tetrahydrodipicolinate + NADH + H(+)</text>
        <dbReference type="Rhea" id="RHEA:35323"/>
        <dbReference type="ChEBI" id="CHEBI:15377"/>
        <dbReference type="ChEBI" id="CHEBI:15378"/>
        <dbReference type="ChEBI" id="CHEBI:16845"/>
        <dbReference type="ChEBI" id="CHEBI:57540"/>
        <dbReference type="ChEBI" id="CHEBI:57945"/>
        <dbReference type="ChEBI" id="CHEBI:67139"/>
        <dbReference type="EC" id="1.17.1.8"/>
    </reaction>
</comment>
<keyword evidence="6" id="KW-0520">NAD</keyword>
<dbReference type="RefSeq" id="WP_330799275.1">
    <property type="nucleotide sequence ID" value="NZ_JAZEWV010000031.1"/>
</dbReference>
<dbReference type="PIRSF" id="PIRSF000161">
    <property type="entry name" value="DHPR"/>
    <property type="match status" value="1"/>
</dbReference>
<keyword evidence="2" id="KW-0028">Amino-acid biosynthesis</keyword>
<evidence type="ECO:0000256" key="10">
    <source>
        <dbReference type="ARBA" id="ARBA00049080"/>
    </source>
</evidence>
<evidence type="ECO:0000256" key="4">
    <source>
        <dbReference type="ARBA" id="ARBA00022915"/>
    </source>
</evidence>
<evidence type="ECO:0000256" key="7">
    <source>
        <dbReference type="ARBA" id="ARBA00023154"/>
    </source>
</evidence>
<evidence type="ECO:0000256" key="9">
    <source>
        <dbReference type="ARBA" id="ARBA00038983"/>
    </source>
</evidence>
<comment type="similarity">
    <text evidence="1">Belongs to the DapB family.</text>
</comment>
<dbReference type="InterPro" id="IPR000846">
    <property type="entry name" value="DapB_N"/>
</dbReference>
<comment type="pathway">
    <text evidence="8">Amino-acid biosynthesis; L-lysine biosynthesis via DAP pathway; (S)-tetrahydrodipicolinate from L-aspartate: step 4/4.</text>
</comment>
<keyword evidence="5" id="KW-0560">Oxidoreductase</keyword>